<gene>
    <name evidence="2" type="ORF">CL944_02520</name>
</gene>
<dbReference type="SUPFAM" id="SSF55021">
    <property type="entry name" value="ACT-like"/>
    <property type="match status" value="1"/>
</dbReference>
<dbReference type="Proteomes" id="UP000226712">
    <property type="component" value="Unassembled WGS sequence"/>
</dbReference>
<dbReference type="Pfam" id="PF24367">
    <property type="entry name" value="DUF7523"/>
    <property type="match status" value="1"/>
</dbReference>
<evidence type="ECO:0000313" key="2">
    <source>
        <dbReference type="EMBL" id="MAG18324.1"/>
    </source>
</evidence>
<dbReference type="InterPro" id="IPR055945">
    <property type="entry name" value="DUF7523"/>
</dbReference>
<proteinExistence type="predicted"/>
<dbReference type="AlphaFoldDB" id="A0A2D6LQC9"/>
<dbReference type="EMBL" id="NZBD01000015">
    <property type="protein sequence ID" value="MAG18324.1"/>
    <property type="molecule type" value="Genomic_DNA"/>
</dbReference>
<dbReference type="InterPro" id="IPR027795">
    <property type="entry name" value="CASTOR_ACT_dom"/>
</dbReference>
<evidence type="ECO:0000313" key="3">
    <source>
        <dbReference type="Proteomes" id="UP000226712"/>
    </source>
</evidence>
<protein>
    <recommendedName>
        <fullName evidence="1">CASTOR ACT domain-containing protein</fullName>
    </recommendedName>
</protein>
<organism evidence="2 3">
    <name type="scientific">Candidatus Iainarchaeum sp</name>
    <dbReference type="NCBI Taxonomy" id="3101447"/>
    <lineage>
        <taxon>Archaea</taxon>
        <taxon>Candidatus Iainarchaeota</taxon>
        <taxon>Candidatus Iainarchaeia</taxon>
        <taxon>Candidatus Iainarchaeales</taxon>
        <taxon>Candidatus Iainarchaeaceae</taxon>
        <taxon>Candidatus Iainarchaeum</taxon>
    </lineage>
</organism>
<feature type="domain" description="CASTOR ACT" evidence="1">
    <location>
        <begin position="171"/>
        <end position="214"/>
    </location>
</feature>
<dbReference type="Pfam" id="PF13840">
    <property type="entry name" value="ACT_7"/>
    <property type="match status" value="1"/>
</dbReference>
<sequence length="232" mass="26844">MFKNKGHSLSDSVRKEIESHPHIKNSLVDGVINYSALARKIIPDLEIKLEKELHEESVIVAIKRYADEMKPAEPDPTYLETFANSEVMLQDNMCYAHFKKKPEVINKIDKLFSSEDWKMGEMRVLIQGADQIMVITKKKRIHETLEELKDEVIYSIEDNALVSFRMPFESFAIYGILAEMSNKLAKKGINIEVITSPPDMHFLVDEKDAEKTYSLFKKLIKDSKELHENQNK</sequence>
<comment type="caution">
    <text evidence="2">The sequence shown here is derived from an EMBL/GenBank/DDBJ whole genome shotgun (WGS) entry which is preliminary data.</text>
</comment>
<accession>A0A2D6LQC9</accession>
<dbReference type="Gene3D" id="3.30.2130.10">
    <property type="entry name" value="VC0802-like"/>
    <property type="match status" value="1"/>
</dbReference>
<dbReference type="InterPro" id="IPR045865">
    <property type="entry name" value="ACT-like_dom_sf"/>
</dbReference>
<name>A0A2D6LQC9_9ARCH</name>
<evidence type="ECO:0000259" key="1">
    <source>
        <dbReference type="Pfam" id="PF13840"/>
    </source>
</evidence>
<reference evidence="3" key="1">
    <citation type="submission" date="2017-09" db="EMBL/GenBank/DDBJ databases">
        <title>The Reconstruction of 2,631 Draft Metagenome-Assembled Genomes from the Global Oceans.</title>
        <authorList>
            <person name="Tully B.J."/>
            <person name="Graham E.D."/>
            <person name="Heidelberg J.F."/>
        </authorList>
    </citation>
    <scope>NUCLEOTIDE SEQUENCE [LARGE SCALE GENOMIC DNA]</scope>
</reference>